<dbReference type="PANTHER" id="PTHR37694:SF1">
    <property type="entry name" value="SLR8022 PROTEIN"/>
    <property type="match status" value="1"/>
</dbReference>
<accession>A0A142JTB3</accession>
<dbReference type="KEGG" id="cnan:A2G96_26345"/>
<dbReference type="PANTHER" id="PTHR37694">
    <property type="entry name" value="SLR8022 PROTEIN"/>
    <property type="match status" value="1"/>
</dbReference>
<dbReference type="RefSeq" id="WP_062803137.1">
    <property type="nucleotide sequence ID" value="NZ_CP014845.1"/>
</dbReference>
<dbReference type="Pfam" id="PF07883">
    <property type="entry name" value="Cupin_2"/>
    <property type="match status" value="1"/>
</dbReference>
<evidence type="ECO:0000313" key="3">
    <source>
        <dbReference type="Proteomes" id="UP000075238"/>
    </source>
</evidence>
<dbReference type="InterPro" id="IPR013096">
    <property type="entry name" value="Cupin_2"/>
</dbReference>
<name>A0A142JTB3_9BURK</name>
<protein>
    <submittedName>
        <fullName evidence="2">Cupin 2 conserved barrel domain protein</fullName>
    </submittedName>
</protein>
<keyword evidence="3" id="KW-1185">Reference proteome</keyword>
<gene>
    <name evidence="2" type="ORF">A2G96_26345</name>
</gene>
<dbReference type="EMBL" id="CP014845">
    <property type="protein sequence ID" value="AMR81325.1"/>
    <property type="molecule type" value="Genomic_DNA"/>
</dbReference>
<dbReference type="Proteomes" id="UP000075238">
    <property type="component" value="Chromosome 2"/>
</dbReference>
<dbReference type="Gene3D" id="2.60.120.10">
    <property type="entry name" value="Jelly Rolls"/>
    <property type="match status" value="1"/>
</dbReference>
<feature type="domain" description="Cupin type-2" evidence="1">
    <location>
        <begin position="41"/>
        <end position="106"/>
    </location>
</feature>
<sequence length="111" mass="11852">MSLPHLASGQIASVLPLGVRLDQTATQALFKEGPLEVMRLVLKAGKHVPPHAVDGPMTVQCLEGEVRVRVDGSERQLHQGDLLYLGPCVRYDVTAVSDASVLVTMVLPGSL</sequence>
<evidence type="ECO:0000259" key="1">
    <source>
        <dbReference type="Pfam" id="PF07883"/>
    </source>
</evidence>
<reference evidence="2 3" key="1">
    <citation type="submission" date="2016-03" db="EMBL/GenBank/DDBJ databases">
        <title>Complete genome sequence of a novel chlorpyrifos degrading bacterium, Cupriavidus nantongensis sp. X1.</title>
        <authorList>
            <person name="Fang L."/>
        </authorList>
    </citation>
    <scope>NUCLEOTIDE SEQUENCE [LARGE SCALE GENOMIC DNA]</scope>
    <source>
        <strain evidence="2 3">X1</strain>
    </source>
</reference>
<dbReference type="InterPro" id="IPR014710">
    <property type="entry name" value="RmlC-like_jellyroll"/>
</dbReference>
<evidence type="ECO:0000313" key="2">
    <source>
        <dbReference type="EMBL" id="AMR81325.1"/>
    </source>
</evidence>
<organism evidence="2 3">
    <name type="scientific">Cupriavidus nantongensis</name>
    <dbReference type="NCBI Taxonomy" id="1796606"/>
    <lineage>
        <taxon>Bacteria</taxon>
        <taxon>Pseudomonadati</taxon>
        <taxon>Pseudomonadota</taxon>
        <taxon>Betaproteobacteria</taxon>
        <taxon>Burkholderiales</taxon>
        <taxon>Burkholderiaceae</taxon>
        <taxon>Cupriavidus</taxon>
    </lineage>
</organism>
<dbReference type="STRING" id="1796606.A2G96_26345"/>
<dbReference type="SUPFAM" id="SSF51182">
    <property type="entry name" value="RmlC-like cupins"/>
    <property type="match status" value="1"/>
</dbReference>
<dbReference type="OrthoDB" id="8265259at2"/>
<dbReference type="AlphaFoldDB" id="A0A142JTB3"/>
<proteinExistence type="predicted"/>
<dbReference type="InterPro" id="IPR011051">
    <property type="entry name" value="RmlC_Cupin_sf"/>
</dbReference>